<dbReference type="AlphaFoldDB" id="A0A0R2LAV7"/>
<dbReference type="GO" id="GO:0015386">
    <property type="term" value="F:potassium:proton antiporter activity"/>
    <property type="evidence" value="ECO:0007669"/>
    <property type="project" value="TreeGrafter"/>
</dbReference>
<evidence type="ECO:0000256" key="9">
    <source>
        <dbReference type="ARBA" id="ARBA00023201"/>
    </source>
</evidence>
<dbReference type="RefSeq" id="WP_057881077.1">
    <property type="nucleotide sequence ID" value="NZ_JQCF01000015.1"/>
</dbReference>
<dbReference type="EMBL" id="JQCF01000015">
    <property type="protein sequence ID" value="KRN98920.1"/>
    <property type="molecule type" value="Genomic_DNA"/>
</dbReference>
<keyword evidence="3" id="KW-1003">Cell membrane</keyword>
<evidence type="ECO:0000256" key="4">
    <source>
        <dbReference type="ARBA" id="ARBA00022692"/>
    </source>
</evidence>
<dbReference type="PANTHER" id="PTHR10110">
    <property type="entry name" value="SODIUM/HYDROGEN EXCHANGER"/>
    <property type="match status" value="1"/>
</dbReference>
<sequence length="530" mass="58722">MGLYESTFAILIAVAFGNIISKLVPKVSATYINLLVGIIFGIIPFTNHMILGFDNEIFMLLIIAPLLFFEGQKTMNFIIWQKYRNIISAAVILAVIIAIVGMLTIHALMGVALPLALIIAAISTPTDATALESVSDGLVLPKKIGSMLKMESLFNDATGIVLLQAGLIWFQTGKFSFAANSKAFFVSAIGGMFFGVAFAFATMVFRQWLVRTKINVISSQTLIFILTPYIIYILSEKFELSGIIAVVSAGLVFNSEVRRSRFTSPRQMHFGVQLMNFLNEVLNSFVFVVLGISLERIVVQQTKNISTSFTWLMIAVLIYLSSLVVRFLYAKLISKLTSYEAMVFSLGGVHGSVTLAMAFSVIGVSIKNNSRTFDLIILVESVVIILSMIVPTIAFKFILKKVPQNKISTDVVKIRREMVDLGIKSIDDLDGISQAVKDSVIYDLQDQMRENSVGDYLQQWNSVNGSVGIFASDLREQEHKALLHAFGVEQHYLISVADKKIIDRKYLDDIFSELLLAESIILDPGNQIEE</sequence>
<feature type="transmembrane region" description="Helical" evidence="10">
    <location>
        <begin position="217"/>
        <end position="234"/>
    </location>
</feature>
<accession>A0A0R2LAV7</accession>
<proteinExistence type="predicted"/>
<evidence type="ECO:0000256" key="2">
    <source>
        <dbReference type="ARBA" id="ARBA00022448"/>
    </source>
</evidence>
<feature type="transmembrane region" description="Helical" evidence="10">
    <location>
        <begin position="31"/>
        <end position="51"/>
    </location>
</feature>
<feature type="domain" description="Cation/H+ exchanger transmembrane" evidence="11">
    <location>
        <begin position="16"/>
        <end position="401"/>
    </location>
</feature>
<dbReference type="GO" id="GO:0051453">
    <property type="term" value="P:regulation of intracellular pH"/>
    <property type="evidence" value="ECO:0007669"/>
    <property type="project" value="TreeGrafter"/>
</dbReference>
<evidence type="ECO:0000259" key="11">
    <source>
        <dbReference type="Pfam" id="PF00999"/>
    </source>
</evidence>
<dbReference type="GO" id="GO:0005886">
    <property type="term" value="C:plasma membrane"/>
    <property type="evidence" value="ECO:0007669"/>
    <property type="project" value="UniProtKB-SubCell"/>
</dbReference>
<feature type="transmembrane region" description="Helical" evidence="10">
    <location>
        <begin position="309"/>
        <end position="329"/>
    </location>
</feature>
<keyword evidence="8 10" id="KW-0472">Membrane</keyword>
<keyword evidence="13" id="KW-1185">Reference proteome</keyword>
<dbReference type="PANTHER" id="PTHR10110:SF86">
    <property type="entry name" value="SODIUM_HYDROGEN EXCHANGER 7"/>
    <property type="match status" value="1"/>
</dbReference>
<evidence type="ECO:0000256" key="10">
    <source>
        <dbReference type="SAM" id="Phobius"/>
    </source>
</evidence>
<dbReference type="GO" id="GO:0015385">
    <property type="term" value="F:sodium:proton antiporter activity"/>
    <property type="evidence" value="ECO:0007669"/>
    <property type="project" value="InterPro"/>
</dbReference>
<keyword evidence="4 10" id="KW-0812">Transmembrane</keyword>
<feature type="transmembrane region" description="Helical" evidence="10">
    <location>
        <begin position="277"/>
        <end position="297"/>
    </location>
</feature>
<evidence type="ECO:0000256" key="1">
    <source>
        <dbReference type="ARBA" id="ARBA00004651"/>
    </source>
</evidence>
<feature type="transmembrane region" description="Helical" evidence="10">
    <location>
        <begin position="341"/>
        <end position="363"/>
    </location>
</feature>
<comment type="subcellular location">
    <subcellularLocation>
        <location evidence="1">Cell membrane</location>
        <topology evidence="1">Multi-pass membrane protein</topology>
    </subcellularLocation>
</comment>
<dbReference type="STRING" id="993692.IV57_GL000731"/>
<dbReference type="GO" id="GO:0098719">
    <property type="term" value="P:sodium ion import across plasma membrane"/>
    <property type="evidence" value="ECO:0007669"/>
    <property type="project" value="TreeGrafter"/>
</dbReference>
<keyword evidence="9" id="KW-0739">Sodium transport</keyword>
<protein>
    <submittedName>
        <fullName evidence="12">Na+ H+ antiporter</fullName>
    </submittedName>
</protein>
<dbReference type="Proteomes" id="UP000051006">
    <property type="component" value="Unassembled WGS sequence"/>
</dbReference>
<keyword evidence="5 10" id="KW-1133">Transmembrane helix</keyword>
<evidence type="ECO:0000313" key="13">
    <source>
        <dbReference type="Proteomes" id="UP000051006"/>
    </source>
</evidence>
<keyword evidence="6" id="KW-0915">Sodium</keyword>
<reference evidence="12 13" key="1">
    <citation type="journal article" date="2015" name="Genome Announc.">
        <title>Expanding the biotechnology potential of lactobacilli through comparative genomics of 213 strains and associated genera.</title>
        <authorList>
            <person name="Sun Z."/>
            <person name="Harris H.M."/>
            <person name="McCann A."/>
            <person name="Guo C."/>
            <person name="Argimon S."/>
            <person name="Zhang W."/>
            <person name="Yang X."/>
            <person name="Jeffery I.B."/>
            <person name="Cooney J.C."/>
            <person name="Kagawa T.F."/>
            <person name="Liu W."/>
            <person name="Song Y."/>
            <person name="Salvetti E."/>
            <person name="Wrobel A."/>
            <person name="Rasinkangas P."/>
            <person name="Parkhill J."/>
            <person name="Rea M.C."/>
            <person name="O'Sullivan O."/>
            <person name="Ritari J."/>
            <person name="Douillard F.P."/>
            <person name="Paul Ross R."/>
            <person name="Yang R."/>
            <person name="Briner A.E."/>
            <person name="Felis G.E."/>
            <person name="de Vos W.M."/>
            <person name="Barrangou R."/>
            <person name="Klaenhammer T.R."/>
            <person name="Caufield P.W."/>
            <person name="Cui Y."/>
            <person name="Zhang H."/>
            <person name="O'Toole P.W."/>
        </authorList>
    </citation>
    <scope>NUCLEOTIDE SEQUENCE [LARGE SCALE GENOMIC DNA]</scope>
    <source>
        <strain evidence="12 13">DSM 24716</strain>
    </source>
</reference>
<evidence type="ECO:0000256" key="7">
    <source>
        <dbReference type="ARBA" id="ARBA00023065"/>
    </source>
</evidence>
<evidence type="ECO:0000256" key="8">
    <source>
        <dbReference type="ARBA" id="ARBA00023136"/>
    </source>
</evidence>
<evidence type="ECO:0000256" key="5">
    <source>
        <dbReference type="ARBA" id="ARBA00022989"/>
    </source>
</evidence>
<keyword evidence="2" id="KW-0813">Transport</keyword>
<dbReference type="Gene3D" id="6.10.140.1330">
    <property type="match status" value="1"/>
</dbReference>
<dbReference type="Pfam" id="PF00999">
    <property type="entry name" value="Na_H_Exchanger"/>
    <property type="match status" value="1"/>
</dbReference>
<name>A0A0R2LAV7_9LACO</name>
<dbReference type="OrthoDB" id="9809206at2"/>
<dbReference type="PATRIC" id="fig|993692.3.peg.737"/>
<feature type="transmembrane region" description="Helical" evidence="10">
    <location>
        <begin position="183"/>
        <end position="205"/>
    </location>
</feature>
<feature type="transmembrane region" description="Helical" evidence="10">
    <location>
        <begin position="57"/>
        <end position="79"/>
    </location>
</feature>
<comment type="caution">
    <text evidence="12">The sequence shown here is derived from an EMBL/GenBank/DDBJ whole genome shotgun (WGS) entry which is preliminary data.</text>
</comment>
<feature type="transmembrane region" description="Helical" evidence="10">
    <location>
        <begin position="86"/>
        <end position="105"/>
    </location>
</feature>
<feature type="transmembrane region" description="Helical" evidence="10">
    <location>
        <begin position="240"/>
        <end position="257"/>
    </location>
</feature>
<feature type="transmembrane region" description="Helical" evidence="10">
    <location>
        <begin position="6"/>
        <end position="24"/>
    </location>
</feature>
<organism evidence="12 13">
    <name type="scientific">Companilactobacillus kimchiensis</name>
    <dbReference type="NCBI Taxonomy" id="993692"/>
    <lineage>
        <taxon>Bacteria</taxon>
        <taxon>Bacillati</taxon>
        <taxon>Bacillota</taxon>
        <taxon>Bacilli</taxon>
        <taxon>Lactobacillales</taxon>
        <taxon>Lactobacillaceae</taxon>
        <taxon>Companilactobacillus</taxon>
    </lineage>
</organism>
<gene>
    <name evidence="12" type="ORF">IV57_GL000731</name>
</gene>
<feature type="transmembrane region" description="Helical" evidence="10">
    <location>
        <begin position="375"/>
        <end position="399"/>
    </location>
</feature>
<dbReference type="InterPro" id="IPR018422">
    <property type="entry name" value="Cation/H_exchanger_CPA1"/>
</dbReference>
<keyword evidence="7" id="KW-0406">Ion transport</keyword>
<evidence type="ECO:0000313" key="12">
    <source>
        <dbReference type="EMBL" id="KRN98920.1"/>
    </source>
</evidence>
<dbReference type="InterPro" id="IPR006153">
    <property type="entry name" value="Cation/H_exchanger_TM"/>
</dbReference>
<evidence type="ECO:0000256" key="3">
    <source>
        <dbReference type="ARBA" id="ARBA00022475"/>
    </source>
</evidence>
<evidence type="ECO:0000256" key="6">
    <source>
        <dbReference type="ARBA" id="ARBA00023053"/>
    </source>
</evidence>